<dbReference type="HOGENOM" id="CLU_2921103_0_0_7"/>
<dbReference type="EMBL" id="CP000252">
    <property type="protein sequence ID" value="ABC77636.1"/>
    <property type="molecule type" value="Genomic_DNA"/>
</dbReference>
<feature type="compositionally biased region" description="Basic and acidic residues" evidence="1">
    <location>
        <begin position="43"/>
        <end position="61"/>
    </location>
</feature>
<evidence type="ECO:0000313" key="3">
    <source>
        <dbReference type="Proteomes" id="UP000001933"/>
    </source>
</evidence>
<gene>
    <name evidence="2" type="ORF">SYN_03600</name>
</gene>
<keyword evidence="3" id="KW-1185">Reference proteome</keyword>
<reference evidence="2 3" key="1">
    <citation type="journal article" date="2007" name="Proc. Natl. Acad. Sci. U.S.A.">
        <title>The genome of Syntrophus aciditrophicus: life at the thermodynamic limit of microbial growth.</title>
        <authorList>
            <person name="McInerney M.J."/>
            <person name="Rohlin L."/>
            <person name="Mouttaki H."/>
            <person name="Kim U."/>
            <person name="Krupp R.S."/>
            <person name="Rios-Hernandez L."/>
            <person name="Sieber J."/>
            <person name="Struchtemeyer C.G."/>
            <person name="Bhattacharyya A."/>
            <person name="Campbell J.W."/>
            <person name="Gunsalus R.P."/>
        </authorList>
    </citation>
    <scope>NUCLEOTIDE SEQUENCE [LARGE SCALE GENOMIC DNA]</scope>
    <source>
        <strain evidence="2 3">SB</strain>
    </source>
</reference>
<dbReference type="KEGG" id="sat:SYN_03600"/>
<organism evidence="2 3">
    <name type="scientific">Syntrophus aciditrophicus (strain SB)</name>
    <dbReference type="NCBI Taxonomy" id="56780"/>
    <lineage>
        <taxon>Bacteria</taxon>
        <taxon>Pseudomonadati</taxon>
        <taxon>Thermodesulfobacteriota</taxon>
        <taxon>Syntrophia</taxon>
        <taxon>Syntrophales</taxon>
        <taxon>Syntrophaceae</taxon>
        <taxon>Syntrophus</taxon>
    </lineage>
</organism>
<sequence length="61" mass="7241">MGKEGYNAIKLGKRIELCRREIRQRPDSRTDESRPKSSSGTEKYFRDKFQVQNEKSHETTH</sequence>
<name>Q2LU79_SYNAS</name>
<protein>
    <submittedName>
        <fullName evidence="2">Hypothetical cytosolic protein</fullName>
    </submittedName>
</protein>
<dbReference type="InParanoid" id="Q2LU79"/>
<dbReference type="STRING" id="56780.SYN_03600"/>
<proteinExistence type="predicted"/>
<dbReference type="AlphaFoldDB" id="Q2LU79"/>
<dbReference type="Proteomes" id="UP000001933">
    <property type="component" value="Chromosome"/>
</dbReference>
<feature type="region of interest" description="Disordered" evidence="1">
    <location>
        <begin position="20"/>
        <end position="61"/>
    </location>
</feature>
<feature type="compositionally biased region" description="Basic and acidic residues" evidence="1">
    <location>
        <begin position="20"/>
        <end position="35"/>
    </location>
</feature>
<evidence type="ECO:0000313" key="2">
    <source>
        <dbReference type="EMBL" id="ABC77636.1"/>
    </source>
</evidence>
<accession>Q2LU79</accession>
<evidence type="ECO:0000256" key="1">
    <source>
        <dbReference type="SAM" id="MobiDB-lite"/>
    </source>
</evidence>